<evidence type="ECO:0000313" key="8">
    <source>
        <dbReference type="Proteomes" id="UP001498398"/>
    </source>
</evidence>
<proteinExistence type="inferred from homology"/>
<sequence length="484" mass="52647">MVQALSLVAFTVSSFLISRTSAVPTSSSCCDAFRSQFPGQVDIPEFATAYFSAQESDITPSCRVNPKTAEEVVQVLNITTQNGCKFAVRSGGHMPWAGSANIDEPGVTIDLGFLNSTTLSDDKGVAHVGPGARWGSVYDAIAPEGRVVVGGRGEDVGVGGFLLGGGLSFFSPKFGFGGDNVVGYQVILADGRIVEANSQENSDLFWAMRLAGTNFGIVTRYDLRTLPSTRMWGGLRSYNLSFALDAANAMLDFTGKVAAEGLDTLGLDFGNADEFFTNFAHIEPDIDNSDVFNATLDIPFTMDTTRSNVTLKNLIQEIDALFASGLHVAFRTISFTPDAQFMVDLWQEGLKIFAPYQGNPNVSWTLGYSPISLSMLRAIEAADDAQGLATEDGAIMITNLSAFWTDDISEDDMQSKLSQLIEWGKATAQERGIWRKYLYLNYASPDVDPYASIPTDNAQRLRSIRKKFDPEDVFLRLWPGGFKL</sequence>
<keyword evidence="5" id="KW-0732">Signal</keyword>
<keyword evidence="4" id="KW-0560">Oxidoreductase</keyword>
<organism evidence="7 8">
    <name type="scientific">Marasmiellus scandens</name>
    <dbReference type="NCBI Taxonomy" id="2682957"/>
    <lineage>
        <taxon>Eukaryota</taxon>
        <taxon>Fungi</taxon>
        <taxon>Dikarya</taxon>
        <taxon>Basidiomycota</taxon>
        <taxon>Agaricomycotina</taxon>
        <taxon>Agaricomycetes</taxon>
        <taxon>Agaricomycetidae</taxon>
        <taxon>Agaricales</taxon>
        <taxon>Marasmiineae</taxon>
        <taxon>Omphalotaceae</taxon>
        <taxon>Marasmiellus</taxon>
    </lineage>
</organism>
<feature type="domain" description="FAD-binding PCMH-type" evidence="6">
    <location>
        <begin position="56"/>
        <end position="228"/>
    </location>
</feature>
<feature type="signal peptide" evidence="5">
    <location>
        <begin position="1"/>
        <end position="22"/>
    </location>
</feature>
<dbReference type="InterPro" id="IPR036318">
    <property type="entry name" value="FAD-bd_PCMH-like_sf"/>
</dbReference>
<evidence type="ECO:0000256" key="1">
    <source>
        <dbReference type="ARBA" id="ARBA00005466"/>
    </source>
</evidence>
<dbReference type="InterPro" id="IPR016166">
    <property type="entry name" value="FAD-bd_PCMH"/>
</dbReference>
<gene>
    <name evidence="7" type="ORF">VKT23_015654</name>
</gene>
<evidence type="ECO:0000256" key="2">
    <source>
        <dbReference type="ARBA" id="ARBA00022630"/>
    </source>
</evidence>
<comment type="caution">
    <text evidence="7">The sequence shown here is derived from an EMBL/GenBank/DDBJ whole genome shotgun (WGS) entry which is preliminary data.</text>
</comment>
<feature type="chain" id="PRO_5047285444" description="FAD-binding PCMH-type domain-containing protein" evidence="5">
    <location>
        <begin position="23"/>
        <end position="484"/>
    </location>
</feature>
<dbReference type="PANTHER" id="PTHR42973">
    <property type="entry name" value="BINDING OXIDOREDUCTASE, PUTATIVE (AFU_ORTHOLOGUE AFUA_1G17690)-RELATED"/>
    <property type="match status" value="1"/>
</dbReference>
<dbReference type="EMBL" id="JBANRG010000054">
    <property type="protein sequence ID" value="KAK7443480.1"/>
    <property type="molecule type" value="Genomic_DNA"/>
</dbReference>
<dbReference type="InterPro" id="IPR006094">
    <property type="entry name" value="Oxid_FAD_bind_N"/>
</dbReference>
<dbReference type="SUPFAM" id="SSF56176">
    <property type="entry name" value="FAD-binding/transporter-associated domain-like"/>
    <property type="match status" value="1"/>
</dbReference>
<dbReference type="PROSITE" id="PS51387">
    <property type="entry name" value="FAD_PCMH"/>
    <property type="match status" value="1"/>
</dbReference>
<keyword evidence="8" id="KW-1185">Reference proteome</keyword>
<dbReference type="PANTHER" id="PTHR42973:SF53">
    <property type="entry name" value="FAD-BINDING PCMH-TYPE DOMAIN-CONTAINING PROTEIN-RELATED"/>
    <property type="match status" value="1"/>
</dbReference>
<evidence type="ECO:0000256" key="3">
    <source>
        <dbReference type="ARBA" id="ARBA00022827"/>
    </source>
</evidence>
<evidence type="ECO:0000259" key="6">
    <source>
        <dbReference type="PROSITE" id="PS51387"/>
    </source>
</evidence>
<accession>A0ABR1J031</accession>
<dbReference type="InterPro" id="IPR050416">
    <property type="entry name" value="FAD-linked_Oxidoreductase"/>
</dbReference>
<dbReference type="Gene3D" id="3.30.465.10">
    <property type="match status" value="1"/>
</dbReference>
<evidence type="ECO:0000313" key="7">
    <source>
        <dbReference type="EMBL" id="KAK7443480.1"/>
    </source>
</evidence>
<keyword evidence="2" id="KW-0285">Flavoprotein</keyword>
<dbReference type="Proteomes" id="UP001498398">
    <property type="component" value="Unassembled WGS sequence"/>
</dbReference>
<dbReference type="InterPro" id="IPR016169">
    <property type="entry name" value="FAD-bd_PCMH_sub2"/>
</dbReference>
<evidence type="ECO:0000256" key="4">
    <source>
        <dbReference type="ARBA" id="ARBA00023002"/>
    </source>
</evidence>
<evidence type="ECO:0000256" key="5">
    <source>
        <dbReference type="SAM" id="SignalP"/>
    </source>
</evidence>
<protein>
    <recommendedName>
        <fullName evidence="6">FAD-binding PCMH-type domain-containing protein</fullName>
    </recommendedName>
</protein>
<name>A0ABR1J031_9AGAR</name>
<keyword evidence="3" id="KW-0274">FAD</keyword>
<dbReference type="Pfam" id="PF01565">
    <property type="entry name" value="FAD_binding_4"/>
    <property type="match status" value="1"/>
</dbReference>
<comment type="similarity">
    <text evidence="1">Belongs to the oxygen-dependent FAD-linked oxidoreductase family.</text>
</comment>
<reference evidence="7 8" key="1">
    <citation type="submission" date="2024-01" db="EMBL/GenBank/DDBJ databases">
        <title>A draft genome for the cacao thread blight pathogen Marasmiellus scandens.</title>
        <authorList>
            <person name="Baruah I.K."/>
            <person name="Leung J."/>
            <person name="Bukari Y."/>
            <person name="Amoako-Attah I."/>
            <person name="Meinhardt L.W."/>
            <person name="Bailey B.A."/>
            <person name="Cohen S.P."/>
        </authorList>
    </citation>
    <scope>NUCLEOTIDE SEQUENCE [LARGE SCALE GENOMIC DNA]</scope>
    <source>
        <strain evidence="7 8">GH-19</strain>
    </source>
</reference>